<feature type="signal peptide" evidence="1">
    <location>
        <begin position="1"/>
        <end position="23"/>
    </location>
</feature>
<dbReference type="RefSeq" id="WP_255875623.1">
    <property type="nucleotide sequence ID" value="NZ_JACASI010000037.1"/>
</dbReference>
<organism evidence="3 4">
    <name type="scientific">Microbulbifer elongatus</name>
    <dbReference type="NCBI Taxonomy" id="86173"/>
    <lineage>
        <taxon>Bacteria</taxon>
        <taxon>Pseudomonadati</taxon>
        <taxon>Pseudomonadota</taxon>
        <taxon>Gammaproteobacteria</taxon>
        <taxon>Cellvibrionales</taxon>
        <taxon>Microbulbiferaceae</taxon>
        <taxon>Microbulbifer</taxon>
    </lineage>
</organism>
<sequence>MKWNMTFASLLLAALVLSPTWAAALNDDKALAIVTESKQRDSGWVDASATMTMTLFDKRGNSVSRELRTMMLEVADDGDKSLTIFDTPHDVKGTVFLNISRVLEPDQQWIYMPALGRIKRISSRNKSGPFLGSEFAYEDVGSFEIEKYDYRYSGMEDLHGKPNHVIEYIPKYENSGYTKLKVWMDVEHLRQSKVEYYDRKGSLLKTLELSDYALYQDRYWRANTKTMINVQNKNKTVLATNQLTFGVDFDPATFHRSGMKHQK</sequence>
<evidence type="ECO:0000259" key="2">
    <source>
        <dbReference type="Pfam" id="PF17131"/>
    </source>
</evidence>
<proteinExistence type="predicted"/>
<dbReference type="EMBL" id="JACASI010000037">
    <property type="protein sequence ID" value="MCQ3830708.1"/>
    <property type="molecule type" value="Genomic_DNA"/>
</dbReference>
<comment type="caution">
    <text evidence="3">The sequence shown here is derived from an EMBL/GenBank/DDBJ whole genome shotgun (WGS) entry which is preliminary data.</text>
</comment>
<dbReference type="CDD" id="cd16329">
    <property type="entry name" value="LolA_like"/>
    <property type="match status" value="1"/>
</dbReference>
<dbReference type="InterPro" id="IPR033399">
    <property type="entry name" value="TP_0789-like"/>
</dbReference>
<keyword evidence="3" id="KW-0449">Lipoprotein</keyword>
<evidence type="ECO:0000313" key="4">
    <source>
        <dbReference type="Proteomes" id="UP001205566"/>
    </source>
</evidence>
<dbReference type="Gene3D" id="2.50.20.10">
    <property type="entry name" value="Lipoprotein localisation LolA/LolB/LppX"/>
    <property type="match status" value="1"/>
</dbReference>
<evidence type="ECO:0000256" key="1">
    <source>
        <dbReference type="SAM" id="SignalP"/>
    </source>
</evidence>
<keyword evidence="4" id="KW-1185">Reference proteome</keyword>
<gene>
    <name evidence="3" type="ORF">HXX02_14810</name>
</gene>
<accession>A0ABT1P3L3</accession>
<feature type="chain" id="PRO_5045091738" evidence="1">
    <location>
        <begin position="24"/>
        <end position="263"/>
    </location>
</feature>
<dbReference type="Pfam" id="PF17131">
    <property type="entry name" value="LolA_like"/>
    <property type="match status" value="1"/>
</dbReference>
<keyword evidence="1" id="KW-0732">Signal</keyword>
<protein>
    <submittedName>
        <fullName evidence="3">Outer membrane lipoprotein-sorting protein</fullName>
    </submittedName>
</protein>
<name>A0ABT1P3L3_9GAMM</name>
<evidence type="ECO:0000313" key="3">
    <source>
        <dbReference type="EMBL" id="MCQ3830708.1"/>
    </source>
</evidence>
<reference evidence="3" key="1">
    <citation type="thesis" date="2020" institute="Technische Universitat Dresden" country="Dresden, Germany">
        <title>The Agarolytic System of Microbulbifer elongatus PORT2, Isolated from Batu Karas, Pangandaran West Java Indonesia.</title>
        <authorList>
            <person name="Anggraeni S.R."/>
        </authorList>
    </citation>
    <scope>NUCLEOTIDE SEQUENCE</scope>
    <source>
        <strain evidence="3">PORT2</strain>
    </source>
</reference>
<dbReference type="Proteomes" id="UP001205566">
    <property type="component" value="Unassembled WGS sequence"/>
</dbReference>
<feature type="domain" description="Uncharacterized protein TP-0789" evidence="2">
    <location>
        <begin position="78"/>
        <end position="260"/>
    </location>
</feature>